<gene>
    <name evidence="1" type="ORF">BBW68_14495</name>
</gene>
<accession>A0A1E7YW08</accession>
<name>A0A1E7YW08_9GAMM</name>
<dbReference type="Pfam" id="PF06892">
    <property type="entry name" value="Phage_CP76"/>
    <property type="match status" value="1"/>
</dbReference>
<dbReference type="InterPro" id="IPR009679">
    <property type="entry name" value="Phage_186_CII-like"/>
</dbReference>
<protein>
    <recommendedName>
        <fullName evidence="3">Phage regulatory CII family protein</fullName>
    </recommendedName>
</protein>
<comment type="caution">
    <text evidence="1">The sequence shown here is derived from an EMBL/GenBank/DDBJ whole genome shotgun (WGS) entry which is preliminary data.</text>
</comment>
<reference evidence="1 2" key="1">
    <citation type="submission" date="2016-07" db="EMBL/GenBank/DDBJ databases">
        <authorList>
            <person name="Yuval B."/>
        </authorList>
    </citation>
    <scope>NUCLEOTIDE SEQUENCE [LARGE SCALE GENOMIC DNA]</scope>
    <source>
        <strain evidence="1 2">IL</strain>
    </source>
</reference>
<organism evidence="1 2">
    <name type="scientific">Candidatus Erwinia dacicola</name>
    <dbReference type="NCBI Taxonomy" id="252393"/>
    <lineage>
        <taxon>Bacteria</taxon>
        <taxon>Pseudomonadati</taxon>
        <taxon>Pseudomonadota</taxon>
        <taxon>Gammaproteobacteria</taxon>
        <taxon>Enterobacterales</taxon>
        <taxon>Erwiniaceae</taxon>
        <taxon>Erwinia</taxon>
    </lineage>
</organism>
<evidence type="ECO:0008006" key="3">
    <source>
        <dbReference type="Google" id="ProtNLM"/>
    </source>
</evidence>
<proteinExistence type="predicted"/>
<dbReference type="RefSeq" id="WP_070135708.1">
    <property type="nucleotide sequence ID" value="NZ_MAYS01000510.1"/>
</dbReference>
<evidence type="ECO:0000313" key="1">
    <source>
        <dbReference type="EMBL" id="OFC60706.1"/>
    </source>
</evidence>
<dbReference type="AlphaFoldDB" id="A0A1E7YW08"/>
<evidence type="ECO:0000313" key="2">
    <source>
        <dbReference type="Proteomes" id="UP000243534"/>
    </source>
</evidence>
<dbReference type="OrthoDB" id="6418490at2"/>
<dbReference type="EMBL" id="MAYS01000510">
    <property type="protein sequence ID" value="OFC60706.1"/>
    <property type="molecule type" value="Genomic_DNA"/>
</dbReference>
<dbReference type="GO" id="GO:0003677">
    <property type="term" value="F:DNA binding"/>
    <property type="evidence" value="ECO:0007669"/>
    <property type="project" value="InterPro"/>
</dbReference>
<sequence length="169" mass="18221">MFDYQVSIQPHFDNACQTFASRHNIREVADKLGMNQQTLRNKLNPDQVHQLTAMEIAAITDATEDATLIDGLLAQMKCMPAVPVNEVKAERMTHYVLQATSEIGKVAAAAVSEQKMTPTCKSAFMENINAGIRCLSLIGLSVHARVHSNPALANTVDALSGLSASIGLS</sequence>
<dbReference type="Proteomes" id="UP000243534">
    <property type="component" value="Unassembled WGS sequence"/>
</dbReference>